<dbReference type="GO" id="GO:0016853">
    <property type="term" value="F:isomerase activity"/>
    <property type="evidence" value="ECO:0007669"/>
    <property type="project" value="InterPro"/>
</dbReference>
<dbReference type="GO" id="GO:0005975">
    <property type="term" value="P:carbohydrate metabolic process"/>
    <property type="evidence" value="ECO:0007669"/>
    <property type="project" value="InterPro"/>
</dbReference>
<organism evidence="1 2">
    <name type="scientific">Falsigemmobacter faecalis</name>
    <dbReference type="NCBI Taxonomy" id="2488730"/>
    <lineage>
        <taxon>Bacteria</taxon>
        <taxon>Pseudomonadati</taxon>
        <taxon>Pseudomonadota</taxon>
        <taxon>Alphaproteobacteria</taxon>
        <taxon>Rhodobacterales</taxon>
        <taxon>Paracoccaceae</taxon>
        <taxon>Falsigemmobacter</taxon>
    </lineage>
</organism>
<accession>A0A3P3D5H9</accession>
<dbReference type="AlphaFoldDB" id="A0A3P3D5H9"/>
<dbReference type="GO" id="GO:0030246">
    <property type="term" value="F:carbohydrate binding"/>
    <property type="evidence" value="ECO:0007669"/>
    <property type="project" value="InterPro"/>
</dbReference>
<dbReference type="CDD" id="cd09024">
    <property type="entry name" value="Aldose_epim_lacX"/>
    <property type="match status" value="1"/>
</dbReference>
<comment type="caution">
    <text evidence="1">The sequence shown here is derived from an EMBL/GenBank/DDBJ whole genome shotgun (WGS) entry which is preliminary data.</text>
</comment>
<name>A0A3P3D5H9_9RHOB</name>
<sequence>MMHQISGFGRRAVIHDTGAELQSLRGGDGAELLWQGDPQWWSGRSPVLFPIVGRAKDDHLTVAGEPVVMAQHGFARRQTFRVIEAAEHHVLHELTASDATLAAYPRRFRLRIEHRLTAEGLSIGAEVLNTDARALPFGLGFHPAFQWPLPGAEGAPHVINLGTGAEPLQNPLSGGLLRRDRTASPFTQGRLALEADLFRNDALVFSEGAGEALSYGPETGPQLRFRFENLPLIAFWTRPGAPFLCIEPWHGAAAWTDGGAALEDRPGTITLQPGETAGFAVHIDLQDFDAGRGAMGR</sequence>
<dbReference type="InterPro" id="IPR014718">
    <property type="entry name" value="GH-type_carb-bd"/>
</dbReference>
<gene>
    <name evidence="1" type="ORF">EG244_19125</name>
</gene>
<reference evidence="1 2" key="1">
    <citation type="submission" date="2018-11" db="EMBL/GenBank/DDBJ databases">
        <title>Gemmobacter sp. nov., YIM 102744-1 draft genome.</title>
        <authorList>
            <person name="Li G."/>
            <person name="Jiang Y."/>
        </authorList>
    </citation>
    <scope>NUCLEOTIDE SEQUENCE [LARGE SCALE GENOMIC DNA]</scope>
    <source>
        <strain evidence="1 2">YIM 102744-1</strain>
    </source>
</reference>
<dbReference type="Proteomes" id="UP000282125">
    <property type="component" value="Unassembled WGS sequence"/>
</dbReference>
<dbReference type="Pfam" id="PF01263">
    <property type="entry name" value="Aldose_epim"/>
    <property type="match status" value="1"/>
</dbReference>
<dbReference type="EMBL" id="RRAZ01000053">
    <property type="protein sequence ID" value="RRH68856.1"/>
    <property type="molecule type" value="Genomic_DNA"/>
</dbReference>
<proteinExistence type="predicted"/>
<dbReference type="InterPro" id="IPR037481">
    <property type="entry name" value="LacX"/>
</dbReference>
<dbReference type="Gene3D" id="2.70.98.10">
    <property type="match status" value="1"/>
</dbReference>
<protein>
    <submittedName>
        <fullName evidence="1">Aldose 1-epimerase family protein</fullName>
    </submittedName>
</protein>
<dbReference type="RefSeq" id="WP_124966759.1">
    <property type="nucleotide sequence ID" value="NZ_RRAZ01000053.1"/>
</dbReference>
<dbReference type="InterPro" id="IPR008183">
    <property type="entry name" value="Aldose_1/G6P_1-epimerase"/>
</dbReference>
<dbReference type="InterPro" id="IPR011013">
    <property type="entry name" value="Gal_mutarotase_sf_dom"/>
</dbReference>
<dbReference type="SUPFAM" id="SSF74650">
    <property type="entry name" value="Galactose mutarotase-like"/>
    <property type="match status" value="1"/>
</dbReference>
<keyword evidence="2" id="KW-1185">Reference proteome</keyword>
<evidence type="ECO:0000313" key="2">
    <source>
        <dbReference type="Proteomes" id="UP000282125"/>
    </source>
</evidence>
<dbReference type="OrthoDB" id="9795355at2"/>
<evidence type="ECO:0000313" key="1">
    <source>
        <dbReference type="EMBL" id="RRH68856.1"/>
    </source>
</evidence>